<name>A0A4Z0BI78_9BURK</name>
<dbReference type="Proteomes" id="UP000297564">
    <property type="component" value="Unassembled WGS sequence"/>
</dbReference>
<dbReference type="AlphaFoldDB" id="A0A4Z0BI78"/>
<comment type="caution">
    <text evidence="1">The sequence shown here is derived from an EMBL/GenBank/DDBJ whole genome shotgun (WGS) entry which is preliminary data.</text>
</comment>
<protein>
    <submittedName>
        <fullName evidence="1">Uncharacterized protein</fullName>
    </submittedName>
</protein>
<sequence>MDKVKRFFEFLFSKDSLLRLLIIAGIFALLSVSDGRFNIRIDHYHNLTYGGFDVNVKEK</sequence>
<dbReference type="RefSeq" id="WP_135285631.1">
    <property type="nucleotide sequence ID" value="NZ_SMLL01000005.1"/>
</dbReference>
<proteinExistence type="predicted"/>
<evidence type="ECO:0000313" key="2">
    <source>
        <dbReference type="Proteomes" id="UP000297564"/>
    </source>
</evidence>
<accession>A0A4Z0BI78</accession>
<gene>
    <name evidence="1" type="ORF">EZ242_13120</name>
</gene>
<reference evidence="1 2" key="1">
    <citation type="submission" date="2019-03" db="EMBL/GenBank/DDBJ databases">
        <title>Ramlibacter rhizophilus CCTCC AB2015357, whole genome shotgun sequence.</title>
        <authorList>
            <person name="Zhang X."/>
            <person name="Feng G."/>
            <person name="Zhu H."/>
        </authorList>
    </citation>
    <scope>NUCLEOTIDE SEQUENCE [LARGE SCALE GENOMIC DNA]</scope>
    <source>
        <strain evidence="1 2">CCTCC AB2015357</strain>
    </source>
</reference>
<keyword evidence="2" id="KW-1185">Reference proteome</keyword>
<evidence type="ECO:0000313" key="1">
    <source>
        <dbReference type="EMBL" id="TFY98480.1"/>
    </source>
</evidence>
<organism evidence="1 2">
    <name type="scientific">Ramlibacter rhizophilus</name>
    <dbReference type="NCBI Taxonomy" id="1781167"/>
    <lineage>
        <taxon>Bacteria</taxon>
        <taxon>Pseudomonadati</taxon>
        <taxon>Pseudomonadota</taxon>
        <taxon>Betaproteobacteria</taxon>
        <taxon>Burkholderiales</taxon>
        <taxon>Comamonadaceae</taxon>
        <taxon>Ramlibacter</taxon>
    </lineage>
</organism>
<dbReference type="EMBL" id="SMLL01000005">
    <property type="protein sequence ID" value="TFY98480.1"/>
    <property type="molecule type" value="Genomic_DNA"/>
</dbReference>